<gene>
    <name evidence="4" type="ORF">FCM35_KLT20067</name>
</gene>
<dbReference type="PANTHER" id="PTHR33101">
    <property type="entry name" value="ROP GUANINE NUCLEOTIDE EXCHANGE FACTOR 1"/>
    <property type="match status" value="1"/>
</dbReference>
<proteinExistence type="predicted"/>
<dbReference type="Pfam" id="PF03759">
    <property type="entry name" value="PRONE"/>
    <property type="match status" value="1"/>
</dbReference>
<evidence type="ECO:0000256" key="1">
    <source>
        <dbReference type="ARBA" id="ARBA00022658"/>
    </source>
</evidence>
<comment type="caution">
    <text evidence="4">The sequence shown here is derived from an EMBL/GenBank/DDBJ whole genome shotgun (WGS) entry which is preliminary data.</text>
</comment>
<feature type="domain" description="PRONE" evidence="3">
    <location>
        <begin position="1"/>
        <end position="355"/>
    </location>
</feature>
<dbReference type="InterPro" id="IPR038937">
    <property type="entry name" value="RopGEF"/>
</dbReference>
<dbReference type="Proteomes" id="UP000623129">
    <property type="component" value="Unassembled WGS sequence"/>
</dbReference>
<dbReference type="EMBL" id="SWLB01000008">
    <property type="protein sequence ID" value="KAF3335560.1"/>
    <property type="molecule type" value="Genomic_DNA"/>
</dbReference>
<evidence type="ECO:0000313" key="5">
    <source>
        <dbReference type="Proteomes" id="UP000623129"/>
    </source>
</evidence>
<keyword evidence="1 2" id="KW-0344">Guanine-nucleotide releasing factor</keyword>
<dbReference type="OrthoDB" id="1053009at2759"/>
<dbReference type="InterPro" id="IPR005512">
    <property type="entry name" value="PRONE_dom"/>
</dbReference>
<dbReference type="PANTHER" id="PTHR33101:SF5">
    <property type="entry name" value="OS07G0481100 PROTEIN"/>
    <property type="match status" value="1"/>
</dbReference>
<dbReference type="AlphaFoldDB" id="A0A833QYW0"/>
<dbReference type="FunFam" id="1.20.58.2010:FF:000001">
    <property type="entry name" value="Rop guanine nucleotide exchange factor 14"/>
    <property type="match status" value="1"/>
</dbReference>
<sequence>MKEKFSKLMLGEDMSGGGKGVCTAVAITNAITNLYATIFGTCHKLEPLSPEKKSMWRREMDCFLSICDFILDPSPTEQTMPGGHANEVMAAKPRMDIMMNLPALEKLENMLLDILDSFHGTEFWYADPKKQSFDTNSFHRSEEKWWIPVPCMPENGLPKRARKELQQKRDCANQIHKAAMAINNAILAEMEVPDSYLTTLPKSGRLSVGDAIYKHMQTTEQFSADYVLNCLDIASEHEALEIADKVEAALYIWKRKVNVGHVKSAWDMGYKSEHMADGDKNTILMSRAQSLLLALKHKFPSLSQTTLDTSKIHYNKDVGQSILESYSRVLESLAYNIVSWIDDVLLADDAARKGY</sequence>
<dbReference type="FunFam" id="1.20.58.2010:FF:000003">
    <property type="entry name" value="Rop guanine nucleotide exchange factor 14"/>
    <property type="match status" value="1"/>
</dbReference>
<dbReference type="Gene3D" id="1.20.58.2010">
    <property type="entry name" value="PRONE domain, subdomain 1"/>
    <property type="match status" value="2"/>
</dbReference>
<evidence type="ECO:0000259" key="3">
    <source>
        <dbReference type="PROSITE" id="PS51334"/>
    </source>
</evidence>
<dbReference type="PROSITE" id="PS51334">
    <property type="entry name" value="PRONE"/>
    <property type="match status" value="1"/>
</dbReference>
<organism evidence="4 5">
    <name type="scientific">Carex littledalei</name>
    <dbReference type="NCBI Taxonomy" id="544730"/>
    <lineage>
        <taxon>Eukaryota</taxon>
        <taxon>Viridiplantae</taxon>
        <taxon>Streptophyta</taxon>
        <taxon>Embryophyta</taxon>
        <taxon>Tracheophyta</taxon>
        <taxon>Spermatophyta</taxon>
        <taxon>Magnoliopsida</taxon>
        <taxon>Liliopsida</taxon>
        <taxon>Poales</taxon>
        <taxon>Cyperaceae</taxon>
        <taxon>Cyperoideae</taxon>
        <taxon>Cariceae</taxon>
        <taxon>Carex</taxon>
        <taxon>Carex subgen. Euthyceras</taxon>
    </lineage>
</organism>
<protein>
    <submittedName>
        <fullName evidence="4">Rop guanine nucleotide exchange factor 3</fullName>
    </submittedName>
</protein>
<evidence type="ECO:0000256" key="2">
    <source>
        <dbReference type="PROSITE-ProRule" id="PRU00663"/>
    </source>
</evidence>
<reference evidence="4" key="1">
    <citation type="submission" date="2020-01" db="EMBL/GenBank/DDBJ databases">
        <title>Genome sequence of Kobresia littledalei, the first chromosome-level genome in the family Cyperaceae.</title>
        <authorList>
            <person name="Qu G."/>
        </authorList>
    </citation>
    <scope>NUCLEOTIDE SEQUENCE</scope>
    <source>
        <strain evidence="4">C.B.Clarke</strain>
        <tissue evidence="4">Leaf</tissue>
    </source>
</reference>
<keyword evidence="5" id="KW-1185">Reference proteome</keyword>
<dbReference type="GO" id="GO:0005085">
    <property type="term" value="F:guanyl-nucleotide exchange factor activity"/>
    <property type="evidence" value="ECO:0007669"/>
    <property type="project" value="UniProtKB-UniRule"/>
</dbReference>
<evidence type="ECO:0000313" key="4">
    <source>
        <dbReference type="EMBL" id="KAF3335560.1"/>
    </source>
</evidence>
<name>A0A833QYW0_9POAL</name>
<accession>A0A833QYW0</accession>